<evidence type="ECO:0000313" key="1">
    <source>
        <dbReference type="EMBL" id="QDU30877.1"/>
    </source>
</evidence>
<dbReference type="Proteomes" id="UP000315017">
    <property type="component" value="Chromosome"/>
</dbReference>
<proteinExistence type="predicted"/>
<organism evidence="1 2">
    <name type="scientific">Anatilimnocola aggregata</name>
    <dbReference type="NCBI Taxonomy" id="2528021"/>
    <lineage>
        <taxon>Bacteria</taxon>
        <taxon>Pseudomonadati</taxon>
        <taxon>Planctomycetota</taxon>
        <taxon>Planctomycetia</taxon>
        <taxon>Pirellulales</taxon>
        <taxon>Pirellulaceae</taxon>
        <taxon>Anatilimnocola</taxon>
    </lineage>
</organism>
<name>A0A517YKW5_9BACT</name>
<protein>
    <submittedName>
        <fullName evidence="1">Uncharacterized protein</fullName>
    </submittedName>
</protein>
<keyword evidence="2" id="KW-1185">Reference proteome</keyword>
<dbReference type="KEGG" id="aagg:ETAA8_60260"/>
<evidence type="ECO:0000313" key="2">
    <source>
        <dbReference type="Proteomes" id="UP000315017"/>
    </source>
</evidence>
<dbReference type="EMBL" id="CP036274">
    <property type="protein sequence ID" value="QDU30877.1"/>
    <property type="molecule type" value="Genomic_DNA"/>
</dbReference>
<reference evidence="1 2" key="1">
    <citation type="submission" date="2019-02" db="EMBL/GenBank/DDBJ databases">
        <title>Deep-cultivation of Planctomycetes and their phenomic and genomic characterization uncovers novel biology.</title>
        <authorList>
            <person name="Wiegand S."/>
            <person name="Jogler M."/>
            <person name="Boedeker C."/>
            <person name="Pinto D."/>
            <person name="Vollmers J."/>
            <person name="Rivas-Marin E."/>
            <person name="Kohn T."/>
            <person name="Peeters S.H."/>
            <person name="Heuer A."/>
            <person name="Rast P."/>
            <person name="Oberbeckmann S."/>
            <person name="Bunk B."/>
            <person name="Jeske O."/>
            <person name="Meyerdierks A."/>
            <person name="Storesund J.E."/>
            <person name="Kallscheuer N."/>
            <person name="Luecker S."/>
            <person name="Lage O.M."/>
            <person name="Pohl T."/>
            <person name="Merkel B.J."/>
            <person name="Hornburger P."/>
            <person name="Mueller R.-W."/>
            <person name="Bruemmer F."/>
            <person name="Labrenz M."/>
            <person name="Spormann A.M."/>
            <person name="Op den Camp H."/>
            <person name="Overmann J."/>
            <person name="Amann R."/>
            <person name="Jetten M.S.M."/>
            <person name="Mascher T."/>
            <person name="Medema M.H."/>
            <person name="Devos D.P."/>
            <person name="Kaster A.-K."/>
            <person name="Ovreas L."/>
            <person name="Rohde M."/>
            <person name="Galperin M.Y."/>
            <person name="Jogler C."/>
        </authorList>
    </citation>
    <scope>NUCLEOTIDE SEQUENCE [LARGE SCALE GENOMIC DNA]</scope>
    <source>
        <strain evidence="1 2">ETA_A8</strain>
    </source>
</reference>
<dbReference type="AlphaFoldDB" id="A0A517YKW5"/>
<sequence>MMMQGSGVFGESRFSYEEGFTSPKTPDPGRLTTIANRKRGMLINASIYQHQFAWRTGLALDAVD</sequence>
<accession>A0A517YKW5</accession>
<gene>
    <name evidence="1" type="ORF">ETAA8_60260</name>
</gene>